<feature type="non-terminal residue" evidence="1">
    <location>
        <position position="46"/>
    </location>
</feature>
<proteinExistence type="predicted"/>
<evidence type="ECO:0000313" key="1">
    <source>
        <dbReference type="EMBL" id="SVA87473.1"/>
    </source>
</evidence>
<organism evidence="1">
    <name type="scientific">marine metagenome</name>
    <dbReference type="NCBI Taxonomy" id="408172"/>
    <lineage>
        <taxon>unclassified sequences</taxon>
        <taxon>metagenomes</taxon>
        <taxon>ecological metagenomes</taxon>
    </lineage>
</organism>
<reference evidence="1" key="1">
    <citation type="submission" date="2018-05" db="EMBL/GenBank/DDBJ databases">
        <authorList>
            <person name="Lanie J.A."/>
            <person name="Ng W.-L."/>
            <person name="Kazmierczak K.M."/>
            <person name="Andrzejewski T.M."/>
            <person name="Davidsen T.M."/>
            <person name="Wayne K.J."/>
            <person name="Tettelin H."/>
            <person name="Glass J.I."/>
            <person name="Rusch D."/>
            <person name="Podicherti R."/>
            <person name="Tsui H.-C.T."/>
            <person name="Winkler M.E."/>
        </authorList>
    </citation>
    <scope>NUCLEOTIDE SEQUENCE</scope>
</reference>
<dbReference type="AlphaFoldDB" id="A0A381ZFF2"/>
<sequence>RPTSRHRSIPRRSWPTACCTSQRNHTFTRCTTRPVPRPPRIKRRPS</sequence>
<name>A0A381ZFF2_9ZZZZ</name>
<dbReference type="EMBL" id="UINC01020949">
    <property type="protein sequence ID" value="SVA87473.1"/>
    <property type="molecule type" value="Genomic_DNA"/>
</dbReference>
<protein>
    <submittedName>
        <fullName evidence="1">Uncharacterized protein</fullName>
    </submittedName>
</protein>
<feature type="non-terminal residue" evidence="1">
    <location>
        <position position="1"/>
    </location>
</feature>
<gene>
    <name evidence="1" type="ORF">METZ01_LOCUS140327</name>
</gene>
<accession>A0A381ZFF2</accession>